<reference evidence="4 5" key="1">
    <citation type="journal article" date="2018" name="Nat. Biotechnol.">
        <title>A standardized bacterial taxonomy based on genome phylogeny substantially revises the tree of life.</title>
        <authorList>
            <person name="Parks D.H."/>
            <person name="Chuvochina M."/>
            <person name="Waite D.W."/>
            <person name="Rinke C."/>
            <person name="Skarshewski A."/>
            <person name="Chaumeil P.A."/>
            <person name="Hugenholtz P."/>
        </authorList>
    </citation>
    <scope>NUCLEOTIDE SEQUENCE [LARGE SCALE GENOMIC DNA]</scope>
    <source>
        <strain evidence="4">UBA9359</strain>
    </source>
</reference>
<proteinExistence type="predicted"/>
<feature type="domain" description="ABC-type uncharacterised transport system" evidence="2">
    <location>
        <begin position="189"/>
        <end position="492"/>
    </location>
</feature>
<dbReference type="NCBIfam" id="TIGR03521">
    <property type="entry name" value="GldG"/>
    <property type="match status" value="1"/>
</dbReference>
<keyword evidence="1" id="KW-0472">Membrane</keyword>
<dbReference type="InterPro" id="IPR019196">
    <property type="entry name" value="ABC_transp_unknown"/>
</dbReference>
<evidence type="ECO:0000259" key="3">
    <source>
        <dbReference type="Pfam" id="PF23357"/>
    </source>
</evidence>
<accession>A0A3D5J1U6</accession>
<keyword evidence="1" id="KW-0812">Transmembrane</keyword>
<feature type="domain" description="DUF7088" evidence="3">
    <location>
        <begin position="35"/>
        <end position="141"/>
    </location>
</feature>
<keyword evidence="1" id="KW-1133">Transmembrane helix</keyword>
<dbReference type="Pfam" id="PF23357">
    <property type="entry name" value="DUF7088"/>
    <property type="match status" value="1"/>
</dbReference>
<organism evidence="4 5">
    <name type="scientific">Zunongwangia profunda</name>
    <dbReference type="NCBI Taxonomy" id="398743"/>
    <lineage>
        <taxon>Bacteria</taxon>
        <taxon>Pseudomonadati</taxon>
        <taxon>Bacteroidota</taxon>
        <taxon>Flavobacteriia</taxon>
        <taxon>Flavobacteriales</taxon>
        <taxon>Flavobacteriaceae</taxon>
        <taxon>Zunongwangia</taxon>
    </lineage>
</organism>
<dbReference type="OMA" id="KTKWQLI"/>
<dbReference type="RefSeq" id="WP_013071265.1">
    <property type="nucleotide sequence ID" value="NZ_CAJXAW010000082.1"/>
</dbReference>
<evidence type="ECO:0000259" key="2">
    <source>
        <dbReference type="Pfam" id="PF09822"/>
    </source>
</evidence>
<dbReference type="AlphaFoldDB" id="A0A3D5J1U6"/>
<dbReference type="InterPro" id="IPR019863">
    <property type="entry name" value="Motility-assoc_ABC-rel_GldG"/>
</dbReference>
<evidence type="ECO:0000256" key="1">
    <source>
        <dbReference type="SAM" id="Phobius"/>
    </source>
</evidence>
<dbReference type="Pfam" id="PF09822">
    <property type="entry name" value="ABC_transp_aux"/>
    <property type="match status" value="1"/>
</dbReference>
<gene>
    <name evidence="4" type="primary">gldG</name>
    <name evidence="4" type="ORF">DGQ38_12835</name>
</gene>
<feature type="transmembrane region" description="Helical" evidence="1">
    <location>
        <begin position="527"/>
        <end position="549"/>
    </location>
</feature>
<evidence type="ECO:0000313" key="4">
    <source>
        <dbReference type="EMBL" id="HCV81924.1"/>
    </source>
</evidence>
<protein>
    <submittedName>
        <fullName evidence="4">Gliding motility-associated ABC transporter substrate-binding protein GldG</fullName>
    </submittedName>
</protein>
<dbReference type="Proteomes" id="UP000264330">
    <property type="component" value="Unassembled WGS sequence"/>
</dbReference>
<dbReference type="InterPro" id="IPR055396">
    <property type="entry name" value="DUF7088"/>
</dbReference>
<evidence type="ECO:0000313" key="5">
    <source>
        <dbReference type="Proteomes" id="UP000264330"/>
    </source>
</evidence>
<dbReference type="EMBL" id="DPMF01000294">
    <property type="protein sequence ID" value="HCV81924.1"/>
    <property type="molecule type" value="Genomic_DNA"/>
</dbReference>
<sequence length="558" mass="63381">MKQFSKYKSVVLFIVILIAINFVASHYFERLDLTQDKRYTLSKASEEIIADIKDPIIIDVFLKGDFPSEFRRLQNETRQILEEYTAKNSNISFNFIDPLAEDANAQQVAQQFYQMGMSPARINVMENGQNSETIIFPWAMANLGEKSVRIGLLKNQLGSSDEDRVTNSVQQLEYAFTDAINKLIYPREKKIAVMRGNGELPNANIADFVKTLQQYYFMAPFTLDSAAVNPQKTLKELREYDLIIEAKPTQPFTENEKYILDQYTMNGGKSLWLTESVAMEKDSLLNPNGSAFALPQNLNLGDFFFSYGLRINPSLVNDLYSAPIILATGNGNDTRFNPYPWFYSPLTTSPNDHPIINNIEAVKFDFVNPIDTLKNNIKKTILLTSSPKSKVEGTPREISLNIVGKEPDIASYTDGEQALAVLLEGEFTSVYNNRLKPFKIRDNLDQSKPTAMLVISDGDVIKNDLQQGEPLALGFQKYTGTTYGNKEFLLNAVNYMLDDRGLMDIRTKKVTIAFLDPQKTAAERSKWQLISIALPLLILGIFALLYTWLRRKKYIRKK</sequence>
<name>A0A3D5J1U6_9FLAO</name>
<comment type="caution">
    <text evidence="4">The sequence shown here is derived from an EMBL/GenBank/DDBJ whole genome shotgun (WGS) entry which is preliminary data.</text>
</comment>